<comment type="caution">
    <text evidence="13">The sequence shown here is derived from an EMBL/GenBank/DDBJ whole genome shotgun (WGS) entry which is preliminary data.</text>
</comment>
<dbReference type="PROSITE" id="PS51274">
    <property type="entry name" value="GATASE_COBBQ"/>
    <property type="match status" value="1"/>
</dbReference>
<dbReference type="InterPro" id="IPR012818">
    <property type="entry name" value="CbiE"/>
</dbReference>
<dbReference type="NCBIfam" id="TIGR00379">
    <property type="entry name" value="cobB"/>
    <property type="match status" value="1"/>
</dbReference>
<dbReference type="SUPFAM" id="SSF52540">
    <property type="entry name" value="P-loop containing nucleoside triphosphate hydrolases"/>
    <property type="match status" value="1"/>
</dbReference>
<keyword evidence="14" id="KW-1185">Reference proteome</keyword>
<keyword evidence="3 8" id="KW-0436">Ligase</keyword>
<dbReference type="InterPro" id="IPR000878">
    <property type="entry name" value="4pyrrol_Mease"/>
</dbReference>
<dbReference type="Pfam" id="PF07685">
    <property type="entry name" value="GATase_3"/>
    <property type="match status" value="1"/>
</dbReference>
<evidence type="ECO:0000256" key="1">
    <source>
        <dbReference type="ARBA" id="ARBA00001946"/>
    </source>
</evidence>
<dbReference type="PANTHER" id="PTHR43873:SF1">
    <property type="entry name" value="COBYRINATE A,C-DIAMIDE SYNTHASE"/>
    <property type="match status" value="1"/>
</dbReference>
<evidence type="ECO:0000256" key="6">
    <source>
        <dbReference type="ARBA" id="ARBA00022842"/>
    </source>
</evidence>
<dbReference type="InterPro" id="IPR027417">
    <property type="entry name" value="P-loop_NTPase"/>
</dbReference>
<evidence type="ECO:0000256" key="5">
    <source>
        <dbReference type="ARBA" id="ARBA00022840"/>
    </source>
</evidence>
<evidence type="ECO:0000259" key="12">
    <source>
        <dbReference type="Pfam" id="PF07685"/>
    </source>
</evidence>
<dbReference type="GO" id="GO:0005524">
    <property type="term" value="F:ATP binding"/>
    <property type="evidence" value="ECO:0007669"/>
    <property type="project" value="UniProtKB-UniRule"/>
</dbReference>
<dbReference type="PANTHER" id="PTHR43873">
    <property type="entry name" value="COBYRINATE A,C-DIAMIDE SYNTHASE"/>
    <property type="match status" value="1"/>
</dbReference>
<feature type="domain" description="CobQ/CobB/MinD/ParA nucleotide binding" evidence="11">
    <location>
        <begin position="282"/>
        <end position="462"/>
    </location>
</feature>
<dbReference type="Pfam" id="PF01656">
    <property type="entry name" value="CbiA"/>
    <property type="match status" value="1"/>
</dbReference>
<feature type="active site" description="Nucleophile" evidence="8">
    <location>
        <position position="599"/>
    </location>
</feature>
<reference evidence="13 14" key="1">
    <citation type="submission" date="2020-08" db="EMBL/GenBank/DDBJ databases">
        <authorList>
            <person name="Seo M.-J."/>
        </authorList>
    </citation>
    <scope>NUCLEOTIDE SEQUENCE [LARGE SCALE GENOMIC DNA]</scope>
    <source>
        <strain evidence="13 14">MBLA0160</strain>
    </source>
</reference>
<dbReference type="InterPro" id="IPR014777">
    <property type="entry name" value="4pyrrole_Mease_sub1"/>
</dbReference>
<keyword evidence="4 8" id="KW-0547">Nucleotide-binding</keyword>
<dbReference type="NCBIfam" id="TIGR02467">
    <property type="entry name" value="CbiE"/>
    <property type="match status" value="1"/>
</dbReference>
<dbReference type="InterPro" id="IPR029062">
    <property type="entry name" value="Class_I_gatase-like"/>
</dbReference>
<feature type="region of interest" description="Disordered" evidence="9">
    <location>
        <begin position="225"/>
        <end position="278"/>
    </location>
</feature>
<sequence length="722" mass="75643">MSDEYDLDAGPDPAAFAAASPEPSGSPAADVSPVYAVGIGPGNPDYLTRRGAAAIRDADVVVGFGTVVEFISTETDADLLTCGYRDEGETLETFAERVAAGDRGVAVLMGDPNFSGYQFLGKVERAVDAPVRVIPGISSLQIAASRARTPMEDAEFVTLHRSGDLDADLDRLVAAAGDRHLLVLPRPFDWMPGDIAALLVNSGTDPALDAVVYERLTHENERATRTTLGDLRESAGGTGEESTPYSDLSVLVVRAPTPEPRGDGGAAPESGDSDGSDRMNGIVLGGTQSGVGKTVATLAVVRAFQDAGYDVQPAKAGPDFIDPSHHAQVAGRPSRTLDLWLEGTEGLRRNYARGDGDVCVVEGVMGLYDGDASSTAMVAEALDLPVVLVVDAKAGMESVAATAHGFREYAAHAGVDVEVAGIIAQRAHGGRHAEGIRDALPDGLEYFGRIPPTPDLAIPDRHLGLEMGAESPLDPDALDAAAEHLRTDRLLDAARSPAAPDPKLRPAADRAAPTGDRPTVAVARDAAFAFVYPATLERLRERAEVVTFSPVAGDDLPACDGVYLPGGYPELHGPALASSPALSTLSARAADGLPIFGECGGLMALSESLTTAEGDTHAMAGVLPADVRMHDRYQALDHVELRAERDTLSAGAGETRRGHEFHYSSADVGADARFAFEVRRGSGITDERDGLTEYRTLGTYCHLHPESGAFDSFLDRIGAAAE</sequence>
<dbReference type="CDD" id="cd03130">
    <property type="entry name" value="GATase1_CobB"/>
    <property type="match status" value="1"/>
</dbReference>
<protein>
    <recommendedName>
        <fullName evidence="8">Cobyrinate a,c-diamide synthase</fullName>
        <ecNumber evidence="8">6.3.5.11</ecNumber>
    </recommendedName>
    <alternativeName>
        <fullName evidence="8">Cobyrinic acid a,c-diamide synthetase</fullName>
    </alternativeName>
</protein>
<dbReference type="InterPro" id="IPR002586">
    <property type="entry name" value="CobQ/CobB/MinD/ParA_Nub-bd_dom"/>
</dbReference>
<keyword evidence="7 8" id="KW-0315">Glutamine amidotransferase</keyword>
<dbReference type="InterPro" id="IPR035996">
    <property type="entry name" value="4pyrrol_Methylase_sf"/>
</dbReference>
<dbReference type="Pfam" id="PF00590">
    <property type="entry name" value="TP_methylase"/>
    <property type="match status" value="1"/>
</dbReference>
<dbReference type="GO" id="GO:0009236">
    <property type="term" value="P:cobalamin biosynthetic process"/>
    <property type="evidence" value="ECO:0007669"/>
    <property type="project" value="UniProtKB-UniRule"/>
</dbReference>
<dbReference type="Gene3D" id="3.40.1010.10">
    <property type="entry name" value="Cobalt-precorrin-4 Transmethylase, Domain 1"/>
    <property type="match status" value="1"/>
</dbReference>
<dbReference type="HAMAP" id="MF_00027">
    <property type="entry name" value="CobB_CbiA"/>
    <property type="match status" value="1"/>
</dbReference>
<feature type="compositionally biased region" description="Low complexity" evidence="9">
    <location>
        <begin position="10"/>
        <end position="29"/>
    </location>
</feature>
<accession>A0A7J9SLL9</accession>
<dbReference type="NCBIfam" id="NF002204">
    <property type="entry name" value="PRK01077.1"/>
    <property type="match status" value="1"/>
</dbReference>
<dbReference type="NCBIfam" id="NF010471">
    <property type="entry name" value="PRK13896.1"/>
    <property type="match status" value="1"/>
</dbReference>
<evidence type="ECO:0000256" key="9">
    <source>
        <dbReference type="SAM" id="MobiDB-lite"/>
    </source>
</evidence>
<dbReference type="NCBIfam" id="NF004457">
    <property type="entry name" value="PRK05787.1-5"/>
    <property type="match status" value="1"/>
</dbReference>
<dbReference type="Proteomes" id="UP000546257">
    <property type="component" value="Unassembled WGS sequence"/>
</dbReference>
<organism evidence="13 14">
    <name type="scientific">Halobellus ruber</name>
    <dbReference type="NCBI Taxonomy" id="2761102"/>
    <lineage>
        <taxon>Archaea</taxon>
        <taxon>Methanobacteriati</taxon>
        <taxon>Methanobacteriota</taxon>
        <taxon>Stenosarchaea group</taxon>
        <taxon>Halobacteria</taxon>
        <taxon>Halobacteriales</taxon>
        <taxon>Haloferacaceae</taxon>
        <taxon>Halobellus</taxon>
    </lineage>
</organism>
<dbReference type="SUPFAM" id="SSF53790">
    <property type="entry name" value="Tetrapyrrole methylase"/>
    <property type="match status" value="1"/>
</dbReference>
<dbReference type="InterPro" id="IPR011698">
    <property type="entry name" value="GATase_3"/>
</dbReference>
<comment type="similarity">
    <text evidence="8">Belongs to the CobB/CbiA family.</text>
</comment>
<dbReference type="SUPFAM" id="SSF52317">
    <property type="entry name" value="Class I glutamine amidotransferase-like"/>
    <property type="match status" value="1"/>
</dbReference>
<feature type="domain" description="Tetrapyrrole methylase" evidence="10">
    <location>
        <begin position="34"/>
        <end position="231"/>
    </location>
</feature>
<dbReference type="Gene3D" id="3.40.50.880">
    <property type="match status" value="1"/>
</dbReference>
<keyword evidence="5 8" id="KW-0067">ATP-binding</keyword>
<evidence type="ECO:0000256" key="3">
    <source>
        <dbReference type="ARBA" id="ARBA00022598"/>
    </source>
</evidence>
<feature type="region of interest" description="Disordered" evidence="9">
    <location>
        <begin position="493"/>
        <end position="516"/>
    </location>
</feature>
<dbReference type="PROSITE" id="PS51273">
    <property type="entry name" value="GATASE_TYPE_1"/>
    <property type="match status" value="1"/>
</dbReference>
<dbReference type="AlphaFoldDB" id="A0A7J9SLL9"/>
<feature type="region of interest" description="Disordered" evidence="9">
    <location>
        <begin position="1"/>
        <end position="29"/>
    </location>
</feature>
<gene>
    <name evidence="8" type="primary">cbiA</name>
    <name evidence="13" type="ORF">H5V44_14205</name>
</gene>
<proteinExistence type="inferred from homology"/>
<evidence type="ECO:0000313" key="13">
    <source>
        <dbReference type="EMBL" id="MBB6647422.1"/>
    </source>
</evidence>
<keyword evidence="6 8" id="KW-0460">Magnesium</keyword>
<feature type="domain" description="CobB/CobQ-like glutamine amidotransferase" evidence="12">
    <location>
        <begin position="519"/>
        <end position="708"/>
    </location>
</feature>
<dbReference type="EC" id="6.3.5.11" evidence="8"/>
<dbReference type="GO" id="GO:0008276">
    <property type="term" value="F:protein methyltransferase activity"/>
    <property type="evidence" value="ECO:0007669"/>
    <property type="project" value="InterPro"/>
</dbReference>
<comment type="domain">
    <text evidence="8">Comprises of two domains. The C-terminal domain contains the binding site for glutamine and catalyzes the hydrolysis of this substrate to glutamate and ammonia. The N-terminal domain is anticipated to bind ATP and cobyrinate and catalyzes the ultimate synthesis of the diamide product. The ammonia produced via the glutaminase domain is probably translocated to the adjacent domain via a molecular tunnel, where it reacts with an activated intermediate.</text>
</comment>
<evidence type="ECO:0000259" key="11">
    <source>
        <dbReference type="Pfam" id="PF01656"/>
    </source>
</evidence>
<comment type="miscellaneous">
    <text evidence="8">The a and c carboxylates of cobyrinate are activated for nucleophilic attack via formation of a phosphorylated intermediate by ATP. CbiA catalyzes first the amidation of the c-carboxylate, and then that of the a-carboxylate.</text>
</comment>
<evidence type="ECO:0000256" key="4">
    <source>
        <dbReference type="ARBA" id="ARBA00022741"/>
    </source>
</evidence>
<dbReference type="Gene3D" id="3.40.50.300">
    <property type="entry name" value="P-loop containing nucleotide triphosphate hydrolases"/>
    <property type="match status" value="1"/>
</dbReference>
<comment type="pathway">
    <text evidence="8">Cofactor biosynthesis; adenosylcobalamin biosynthesis; cob(II)yrinate a,c-diamide from sirohydrochlorin (anaerobic route): step 10/10.</text>
</comment>
<evidence type="ECO:0000259" key="10">
    <source>
        <dbReference type="Pfam" id="PF00590"/>
    </source>
</evidence>
<dbReference type="EMBL" id="JACKXD010000005">
    <property type="protein sequence ID" value="MBB6647422.1"/>
    <property type="molecule type" value="Genomic_DNA"/>
</dbReference>
<evidence type="ECO:0000256" key="7">
    <source>
        <dbReference type="ARBA" id="ARBA00022962"/>
    </source>
</evidence>
<comment type="function">
    <text evidence="8">Catalyzes the ATP-dependent amidation of the two carboxylate groups at positions a and c of cobyrinate, using either L-glutamine or ammonia as the nitrogen source.</text>
</comment>
<comment type="cofactor">
    <cofactor evidence="1 8">
        <name>Mg(2+)</name>
        <dbReference type="ChEBI" id="CHEBI:18420"/>
    </cofactor>
</comment>
<dbReference type="GO" id="GO:0042242">
    <property type="term" value="F:cobyrinic acid a,c-diamide synthase activity"/>
    <property type="evidence" value="ECO:0007669"/>
    <property type="project" value="UniProtKB-UniRule"/>
</dbReference>
<evidence type="ECO:0000256" key="2">
    <source>
        <dbReference type="ARBA" id="ARBA00022573"/>
    </source>
</evidence>
<name>A0A7J9SLL9_9EURY</name>
<keyword evidence="2 8" id="KW-0169">Cobalamin biosynthesis</keyword>
<dbReference type="InterPro" id="IPR004484">
    <property type="entry name" value="CbiA/CobB_synth"/>
</dbReference>
<feature type="site" description="Increases nucleophilicity of active site Cys" evidence="8">
    <location>
        <position position="702"/>
    </location>
</feature>
<comment type="catalytic activity">
    <reaction evidence="8">
        <text>cob(II)yrinate + 2 L-glutamine + 2 ATP + 2 H2O = cob(II)yrinate a,c diamide + 2 L-glutamate + 2 ADP + 2 phosphate + 2 H(+)</text>
        <dbReference type="Rhea" id="RHEA:26289"/>
        <dbReference type="ChEBI" id="CHEBI:15377"/>
        <dbReference type="ChEBI" id="CHEBI:15378"/>
        <dbReference type="ChEBI" id="CHEBI:29985"/>
        <dbReference type="ChEBI" id="CHEBI:30616"/>
        <dbReference type="ChEBI" id="CHEBI:43474"/>
        <dbReference type="ChEBI" id="CHEBI:58359"/>
        <dbReference type="ChEBI" id="CHEBI:58537"/>
        <dbReference type="ChEBI" id="CHEBI:58894"/>
        <dbReference type="ChEBI" id="CHEBI:456216"/>
        <dbReference type="EC" id="6.3.5.11"/>
    </reaction>
</comment>
<dbReference type="UniPathway" id="UPA00148">
    <property type="reaction ID" value="UER00231"/>
</dbReference>
<dbReference type="CDD" id="cd11644">
    <property type="entry name" value="Precorrin-6Y-MT"/>
    <property type="match status" value="1"/>
</dbReference>
<evidence type="ECO:0000256" key="8">
    <source>
        <dbReference type="HAMAP-Rule" id="MF_00027"/>
    </source>
</evidence>
<evidence type="ECO:0000313" key="14">
    <source>
        <dbReference type="Proteomes" id="UP000546257"/>
    </source>
</evidence>